<proteinExistence type="predicted"/>
<dbReference type="Gramene" id="EOY22404">
    <property type="protein sequence ID" value="EOY22404"/>
    <property type="gene ID" value="TCM_014582"/>
</dbReference>
<dbReference type="Proteomes" id="UP000026915">
    <property type="component" value="Chromosome 3"/>
</dbReference>
<gene>
    <name evidence="1" type="ORF">TCM_014582</name>
</gene>
<keyword evidence="2" id="KW-1185">Reference proteome</keyword>
<reference evidence="1 2" key="1">
    <citation type="journal article" date="2013" name="Genome Biol.">
        <title>The genome sequence of the most widely cultivated cacao type and its use to identify candidate genes regulating pod color.</title>
        <authorList>
            <person name="Motamayor J.C."/>
            <person name="Mockaitis K."/>
            <person name="Schmutz J."/>
            <person name="Haiminen N."/>
            <person name="Iii D.L."/>
            <person name="Cornejo O."/>
            <person name="Findley S.D."/>
            <person name="Zheng P."/>
            <person name="Utro F."/>
            <person name="Royaert S."/>
            <person name="Saski C."/>
            <person name="Jenkins J."/>
            <person name="Podicheti R."/>
            <person name="Zhao M."/>
            <person name="Scheffler B.E."/>
            <person name="Stack J.C."/>
            <person name="Feltus F.A."/>
            <person name="Mustiga G.M."/>
            <person name="Amores F."/>
            <person name="Phillips W."/>
            <person name="Marelli J.P."/>
            <person name="May G.D."/>
            <person name="Shapiro H."/>
            <person name="Ma J."/>
            <person name="Bustamante C.D."/>
            <person name="Schnell R.J."/>
            <person name="Main D."/>
            <person name="Gilbert D."/>
            <person name="Parida L."/>
            <person name="Kuhn D.N."/>
        </authorList>
    </citation>
    <scope>NUCLEOTIDE SEQUENCE [LARGE SCALE GENOMIC DNA]</scope>
    <source>
        <strain evidence="2">cv. Matina 1-6</strain>
    </source>
</reference>
<evidence type="ECO:0000313" key="2">
    <source>
        <dbReference type="Proteomes" id="UP000026915"/>
    </source>
</evidence>
<evidence type="ECO:0000313" key="1">
    <source>
        <dbReference type="EMBL" id="EOY22404.1"/>
    </source>
</evidence>
<dbReference type="AlphaFoldDB" id="A0A061G5S8"/>
<organism evidence="1 2">
    <name type="scientific">Theobroma cacao</name>
    <name type="common">Cacao</name>
    <name type="synonym">Cocoa</name>
    <dbReference type="NCBI Taxonomy" id="3641"/>
    <lineage>
        <taxon>Eukaryota</taxon>
        <taxon>Viridiplantae</taxon>
        <taxon>Streptophyta</taxon>
        <taxon>Embryophyta</taxon>
        <taxon>Tracheophyta</taxon>
        <taxon>Spermatophyta</taxon>
        <taxon>Magnoliopsida</taxon>
        <taxon>eudicotyledons</taxon>
        <taxon>Gunneridae</taxon>
        <taxon>Pentapetalae</taxon>
        <taxon>rosids</taxon>
        <taxon>malvids</taxon>
        <taxon>Malvales</taxon>
        <taxon>Malvaceae</taxon>
        <taxon>Byttnerioideae</taxon>
        <taxon>Theobroma</taxon>
    </lineage>
</organism>
<protein>
    <submittedName>
        <fullName evidence="1">Uncharacterized protein</fullName>
    </submittedName>
</protein>
<dbReference type="HOGENOM" id="CLU_2854188_0_0_1"/>
<dbReference type="InParanoid" id="A0A061G5S8"/>
<sequence length="65" mass="7624">MKGNLRLGVKSISSILVPNKKKCFFFFKKGFQMSKTNHYTDSKFSSIFCDLDSSINYNDWFLTLR</sequence>
<dbReference type="EMBL" id="CM001881">
    <property type="protein sequence ID" value="EOY22404.1"/>
    <property type="molecule type" value="Genomic_DNA"/>
</dbReference>
<name>A0A061G5S8_THECC</name>
<accession>A0A061G5S8</accession>